<accession>A0A9D9GTF6</accession>
<feature type="transmembrane region" description="Helical" evidence="4">
    <location>
        <begin position="71"/>
        <end position="89"/>
    </location>
</feature>
<feature type="transmembrane region" description="Helical" evidence="4">
    <location>
        <begin position="363"/>
        <end position="383"/>
    </location>
</feature>
<evidence type="ECO:0000313" key="6">
    <source>
        <dbReference type="EMBL" id="MBO8415956.1"/>
    </source>
</evidence>
<feature type="transmembrane region" description="Helical" evidence="4">
    <location>
        <begin position="276"/>
        <end position="294"/>
    </location>
</feature>
<dbReference type="Proteomes" id="UP000823631">
    <property type="component" value="Unassembled WGS sequence"/>
</dbReference>
<evidence type="ECO:0000259" key="5">
    <source>
        <dbReference type="PROSITE" id="PS50850"/>
    </source>
</evidence>
<dbReference type="InterPro" id="IPR036259">
    <property type="entry name" value="MFS_trans_sf"/>
</dbReference>
<feature type="transmembrane region" description="Helical" evidence="4">
    <location>
        <begin position="335"/>
        <end position="357"/>
    </location>
</feature>
<dbReference type="SUPFAM" id="SSF103473">
    <property type="entry name" value="MFS general substrate transporter"/>
    <property type="match status" value="1"/>
</dbReference>
<dbReference type="InterPro" id="IPR020846">
    <property type="entry name" value="MFS_dom"/>
</dbReference>
<dbReference type="Gene3D" id="1.20.1250.20">
    <property type="entry name" value="MFS general substrate transporter like domains"/>
    <property type="match status" value="2"/>
</dbReference>
<evidence type="ECO:0000256" key="1">
    <source>
        <dbReference type="ARBA" id="ARBA00022692"/>
    </source>
</evidence>
<organism evidence="6 7">
    <name type="scientific">Candidatus Avisuccinivibrio stercorigallinarum</name>
    <dbReference type="NCBI Taxonomy" id="2840704"/>
    <lineage>
        <taxon>Bacteria</taxon>
        <taxon>Pseudomonadati</taxon>
        <taxon>Pseudomonadota</taxon>
        <taxon>Gammaproteobacteria</taxon>
        <taxon>Aeromonadales</taxon>
        <taxon>Succinivibrionaceae</taxon>
        <taxon>Succinivibrionaceae incertae sedis</taxon>
        <taxon>Candidatus Avisuccinivibrio</taxon>
    </lineage>
</organism>
<evidence type="ECO:0000256" key="4">
    <source>
        <dbReference type="SAM" id="Phobius"/>
    </source>
</evidence>
<dbReference type="EMBL" id="JADINH010000131">
    <property type="protein sequence ID" value="MBO8415956.1"/>
    <property type="molecule type" value="Genomic_DNA"/>
</dbReference>
<comment type="caution">
    <text evidence="6">The sequence shown here is derived from an EMBL/GenBank/DDBJ whole genome shotgun (WGS) entry which is preliminary data.</text>
</comment>
<name>A0A9D9GTF6_9GAMM</name>
<dbReference type="GO" id="GO:0022857">
    <property type="term" value="F:transmembrane transporter activity"/>
    <property type="evidence" value="ECO:0007669"/>
    <property type="project" value="InterPro"/>
</dbReference>
<feature type="transmembrane region" description="Helical" evidence="4">
    <location>
        <begin position="210"/>
        <end position="232"/>
    </location>
</feature>
<keyword evidence="2 4" id="KW-1133">Transmembrane helix</keyword>
<dbReference type="InterPro" id="IPR011701">
    <property type="entry name" value="MFS"/>
</dbReference>
<reference evidence="6" key="2">
    <citation type="journal article" date="2021" name="PeerJ">
        <title>Extensive microbial diversity within the chicken gut microbiome revealed by metagenomics and culture.</title>
        <authorList>
            <person name="Gilroy R."/>
            <person name="Ravi A."/>
            <person name="Getino M."/>
            <person name="Pursley I."/>
            <person name="Horton D.L."/>
            <person name="Alikhan N.F."/>
            <person name="Baker D."/>
            <person name="Gharbi K."/>
            <person name="Hall N."/>
            <person name="Watson M."/>
            <person name="Adriaenssens E.M."/>
            <person name="Foster-Nyarko E."/>
            <person name="Jarju S."/>
            <person name="Secka A."/>
            <person name="Antonio M."/>
            <person name="Oren A."/>
            <person name="Chaudhuri R.R."/>
            <person name="La Ragione R."/>
            <person name="Hildebrand F."/>
            <person name="Pallen M.J."/>
        </authorList>
    </citation>
    <scope>NUCLEOTIDE SEQUENCE</scope>
    <source>
        <strain evidence="6">17213</strain>
    </source>
</reference>
<dbReference type="PROSITE" id="PS50850">
    <property type="entry name" value="MFS"/>
    <property type="match status" value="1"/>
</dbReference>
<sequence>MQKFKTLFGSILILLSLGSVYAWSLFNSPLAEKFGLEVNSVAFTFGIMTLFIATGSLCSGFLKLRIGINPVIVLSSVCIGIGLLIAAFAPNLIVLFIAAGVLLGFGDGLGYMLVLTNCVKFFPRHKGLISALCIGAYGAGSLVFKSIDEYMLSNYGLQSALMCWGLVCASAAALGSLLVYDAMLQKDIAQSASASKREYELRHSIRTLPYWLLALMFLIDCMCGLYIIGAAANLGSSVASLNAADAAFCVSIAALANIAGRLIMGVLSDRLPRIRLITFDQTLSLIAMLMLLLLPQSMWLFYAAVSLVAFSFGGTLTIYPSIISDFFGIKNLAKNYGLLYLGFGVGSMVGYAVAIVFNSYTVTFALMAAGLIAAIVLSLLVRLPPELSQGHTKLKQEHLVP</sequence>
<evidence type="ECO:0000256" key="3">
    <source>
        <dbReference type="ARBA" id="ARBA00023136"/>
    </source>
</evidence>
<feature type="domain" description="Major facilitator superfamily (MFS) profile" evidence="5">
    <location>
        <begin position="2"/>
        <end position="386"/>
    </location>
</feature>
<dbReference type="CDD" id="cd17353">
    <property type="entry name" value="MFS_OFA_like"/>
    <property type="match status" value="1"/>
</dbReference>
<protein>
    <submittedName>
        <fullName evidence="6">OFA family MFS transporter</fullName>
    </submittedName>
</protein>
<feature type="transmembrane region" description="Helical" evidence="4">
    <location>
        <begin position="159"/>
        <end position="180"/>
    </location>
</feature>
<keyword evidence="1 4" id="KW-0812">Transmembrane</keyword>
<evidence type="ECO:0000313" key="7">
    <source>
        <dbReference type="Proteomes" id="UP000823631"/>
    </source>
</evidence>
<dbReference type="PANTHER" id="PTHR11360:SF317">
    <property type="entry name" value="MAJOR FACILITATOR SUPERFAMILY (MFS) PROFILE DOMAIN-CONTAINING PROTEIN-RELATED"/>
    <property type="match status" value="1"/>
</dbReference>
<dbReference type="InterPro" id="IPR050327">
    <property type="entry name" value="Proton-linked_MCT"/>
</dbReference>
<evidence type="ECO:0000256" key="2">
    <source>
        <dbReference type="ARBA" id="ARBA00022989"/>
    </source>
</evidence>
<feature type="transmembrane region" description="Helical" evidence="4">
    <location>
        <begin position="127"/>
        <end position="147"/>
    </location>
</feature>
<feature type="transmembrane region" description="Helical" evidence="4">
    <location>
        <begin position="95"/>
        <end position="115"/>
    </location>
</feature>
<feature type="transmembrane region" description="Helical" evidence="4">
    <location>
        <begin position="38"/>
        <end position="59"/>
    </location>
</feature>
<gene>
    <name evidence="6" type="ORF">IAB19_06220</name>
</gene>
<dbReference type="PANTHER" id="PTHR11360">
    <property type="entry name" value="MONOCARBOXYLATE TRANSPORTER"/>
    <property type="match status" value="1"/>
</dbReference>
<proteinExistence type="predicted"/>
<dbReference type="Pfam" id="PF07690">
    <property type="entry name" value="MFS_1"/>
    <property type="match status" value="1"/>
</dbReference>
<feature type="transmembrane region" description="Helical" evidence="4">
    <location>
        <begin position="300"/>
        <end position="323"/>
    </location>
</feature>
<reference evidence="6" key="1">
    <citation type="submission" date="2020-10" db="EMBL/GenBank/DDBJ databases">
        <authorList>
            <person name="Gilroy R."/>
        </authorList>
    </citation>
    <scope>NUCLEOTIDE SEQUENCE</scope>
    <source>
        <strain evidence="6">17213</strain>
    </source>
</reference>
<dbReference type="AlphaFoldDB" id="A0A9D9GTF6"/>
<keyword evidence="3 4" id="KW-0472">Membrane</keyword>
<feature type="transmembrane region" description="Helical" evidence="4">
    <location>
        <begin position="244"/>
        <end position="264"/>
    </location>
</feature>